<reference evidence="2" key="1">
    <citation type="journal article" date="2020" name="Nature">
        <title>Giant virus diversity and host interactions through global metagenomics.</title>
        <authorList>
            <person name="Schulz F."/>
            <person name="Roux S."/>
            <person name="Paez-Espino D."/>
            <person name="Jungbluth S."/>
            <person name="Walsh D.A."/>
            <person name="Denef V.J."/>
            <person name="McMahon K.D."/>
            <person name="Konstantinidis K.T."/>
            <person name="Eloe-Fadrosh E.A."/>
            <person name="Kyrpides N.C."/>
            <person name="Woyke T."/>
        </authorList>
    </citation>
    <scope>NUCLEOTIDE SEQUENCE</scope>
    <source>
        <strain evidence="2">GVMAG-M-3300023109-53</strain>
    </source>
</reference>
<feature type="region of interest" description="Disordered" evidence="1">
    <location>
        <begin position="84"/>
        <end position="108"/>
    </location>
</feature>
<protein>
    <submittedName>
        <fullName evidence="2">Uncharacterized protein</fullName>
    </submittedName>
</protein>
<feature type="compositionally biased region" description="Pro residues" evidence="1">
    <location>
        <begin position="44"/>
        <end position="55"/>
    </location>
</feature>
<name>A0A6C0CXW8_9ZZZZ</name>
<organism evidence="2">
    <name type="scientific">viral metagenome</name>
    <dbReference type="NCBI Taxonomy" id="1070528"/>
    <lineage>
        <taxon>unclassified sequences</taxon>
        <taxon>metagenomes</taxon>
        <taxon>organismal metagenomes</taxon>
    </lineage>
</organism>
<sequence length="259" mass="28925">MSSSSSLAAARRRRAGGANQPTGPSKVPPGRGPPPSQSTRQPNPGTPTPSIPPNPLMILQQHHAKINMLDEQIKLLLNNQEFSLPVPSSNPPSENVENENLEESTPTQQRFDLNEITDLLLSRIEQKLDLKVFYDNDQRLASEIEGLNKIILQQQSTLNNLNKLLYFIISNLKLELKEESLDIEDKSIIEQENINFVVGDHVDEDSMTTQTPTFPKSVKIDLEHNETTEFTSFDLDDDASNYEPGTEFSEDGLPIPPVD</sequence>
<evidence type="ECO:0000256" key="1">
    <source>
        <dbReference type="SAM" id="MobiDB-lite"/>
    </source>
</evidence>
<dbReference type="EMBL" id="MN739505">
    <property type="protein sequence ID" value="QHT09012.1"/>
    <property type="molecule type" value="Genomic_DNA"/>
</dbReference>
<feature type="compositionally biased region" description="Low complexity" evidence="1">
    <location>
        <begin position="84"/>
        <end position="95"/>
    </location>
</feature>
<dbReference type="AlphaFoldDB" id="A0A6C0CXW8"/>
<evidence type="ECO:0000313" key="2">
    <source>
        <dbReference type="EMBL" id="QHT09012.1"/>
    </source>
</evidence>
<feature type="region of interest" description="Disordered" evidence="1">
    <location>
        <begin position="234"/>
        <end position="259"/>
    </location>
</feature>
<accession>A0A6C0CXW8</accession>
<proteinExistence type="predicted"/>
<feature type="compositionally biased region" description="Pro residues" evidence="1">
    <location>
        <begin position="26"/>
        <end position="36"/>
    </location>
</feature>
<feature type="region of interest" description="Disordered" evidence="1">
    <location>
        <begin position="1"/>
        <end position="55"/>
    </location>
</feature>